<evidence type="ECO:0000256" key="1">
    <source>
        <dbReference type="SAM" id="Phobius"/>
    </source>
</evidence>
<feature type="transmembrane region" description="Helical" evidence="1">
    <location>
        <begin position="6"/>
        <end position="22"/>
    </location>
</feature>
<sequence>MISIGFFIQNFWIGCAMLLLLIDKENFEENPDVVKERLISFDEKIKMGGEEMRKKEFYFDEMENKLIWHYTNTSDIVFRHFKLDLMEKDLQNYPFLINYLPQLMHAVENQCYQQTDKTRTSEYSSILKRAKGLTIQFIDDFPKFLDSKFDEKIRTTWEGILIKDRLKLGRITNYNVGRHFKSSAYIMEKMSGFLRKSDEKIMGLNRLKIEEAIEYRRETQTLLGTVYIIVFIMTMGHSLTSDIPRLHRFFSLIRLLSYYSALALYILVCLGILDYYPKPFDCKLDFEVPHQNYSNFNGDLMELRTNMLKCDNYRKSIFGELEIYLDWYRVIGMADEYRATIRPHIRKIFEQDDKFPTDRNKYIEMADLLKEIRNYLECGYNYHPELKRIDKMLSAKINQMEHIAYNIYDITNLNEHVYIAITNEFNYFEEYIRTNFSSVNAFLGNFSTSCGEFEEITTKRTRKLCDSIDFMSDMRRIYLPLNFVFLMFTMILYSFKPYN</sequence>
<dbReference type="EMBL" id="CANHGI010000005">
    <property type="protein sequence ID" value="CAI5450166.1"/>
    <property type="molecule type" value="Genomic_DNA"/>
</dbReference>
<reference evidence="2" key="1">
    <citation type="submission" date="2022-11" db="EMBL/GenBank/DDBJ databases">
        <authorList>
            <person name="Kikuchi T."/>
        </authorList>
    </citation>
    <scope>NUCLEOTIDE SEQUENCE</scope>
    <source>
        <strain evidence="2">PS1010</strain>
    </source>
</reference>
<feature type="transmembrane region" description="Helical" evidence="1">
    <location>
        <begin position="222"/>
        <end position="240"/>
    </location>
</feature>
<accession>A0A9P1ISX6</accession>
<feature type="transmembrane region" description="Helical" evidence="1">
    <location>
        <begin position="477"/>
        <end position="495"/>
    </location>
</feature>
<evidence type="ECO:0000313" key="3">
    <source>
        <dbReference type="Proteomes" id="UP001152747"/>
    </source>
</evidence>
<dbReference type="Proteomes" id="UP001152747">
    <property type="component" value="Unassembled WGS sequence"/>
</dbReference>
<keyword evidence="1" id="KW-1133">Transmembrane helix</keyword>
<proteinExistence type="predicted"/>
<evidence type="ECO:0000313" key="2">
    <source>
        <dbReference type="EMBL" id="CAI5450166.1"/>
    </source>
</evidence>
<feature type="transmembrane region" description="Helical" evidence="1">
    <location>
        <begin position="252"/>
        <end position="273"/>
    </location>
</feature>
<gene>
    <name evidence="2" type="ORF">CAMP_LOCUS12803</name>
</gene>
<comment type="caution">
    <text evidence="2">The sequence shown here is derived from an EMBL/GenBank/DDBJ whole genome shotgun (WGS) entry which is preliminary data.</text>
</comment>
<keyword evidence="1" id="KW-0472">Membrane</keyword>
<dbReference type="AlphaFoldDB" id="A0A9P1ISX6"/>
<organism evidence="2 3">
    <name type="scientific">Caenorhabditis angaria</name>
    <dbReference type="NCBI Taxonomy" id="860376"/>
    <lineage>
        <taxon>Eukaryota</taxon>
        <taxon>Metazoa</taxon>
        <taxon>Ecdysozoa</taxon>
        <taxon>Nematoda</taxon>
        <taxon>Chromadorea</taxon>
        <taxon>Rhabditida</taxon>
        <taxon>Rhabditina</taxon>
        <taxon>Rhabditomorpha</taxon>
        <taxon>Rhabditoidea</taxon>
        <taxon>Rhabditidae</taxon>
        <taxon>Peloderinae</taxon>
        <taxon>Caenorhabditis</taxon>
    </lineage>
</organism>
<keyword evidence="1" id="KW-0812">Transmembrane</keyword>
<keyword evidence="3" id="KW-1185">Reference proteome</keyword>
<name>A0A9P1ISX6_9PELO</name>
<protein>
    <submittedName>
        <fullName evidence="2">Uncharacterized protein</fullName>
    </submittedName>
</protein>